<feature type="chain" id="PRO_5025469780" description="DUF2946 domain-containing protein" evidence="2">
    <location>
        <begin position="34"/>
        <end position="132"/>
    </location>
</feature>
<dbReference type="Proteomes" id="UP000422569">
    <property type="component" value="Chromosome"/>
</dbReference>
<name>A0A6B8M8Z5_9HYPH</name>
<organism evidence="3 4">
    <name type="scientific">Methylocystis parvus</name>
    <dbReference type="NCBI Taxonomy" id="134"/>
    <lineage>
        <taxon>Bacteria</taxon>
        <taxon>Pseudomonadati</taxon>
        <taxon>Pseudomonadota</taxon>
        <taxon>Alphaproteobacteria</taxon>
        <taxon>Hyphomicrobiales</taxon>
        <taxon>Methylocystaceae</taxon>
        <taxon>Methylocystis</taxon>
    </lineage>
</organism>
<proteinExistence type="predicted"/>
<dbReference type="EMBL" id="CP044331">
    <property type="protein sequence ID" value="QGM99038.1"/>
    <property type="molecule type" value="Genomic_DNA"/>
</dbReference>
<feature type="signal peptide" evidence="2">
    <location>
        <begin position="1"/>
        <end position="33"/>
    </location>
</feature>
<evidence type="ECO:0000256" key="1">
    <source>
        <dbReference type="SAM" id="MobiDB-lite"/>
    </source>
</evidence>
<dbReference type="AlphaFoldDB" id="A0A6B8M8Z5"/>
<accession>A0A6B8M8Z5</accession>
<dbReference type="RefSeq" id="WP_154420069.1">
    <property type="nucleotide sequence ID" value="NZ_CP044331.1"/>
</dbReference>
<gene>
    <name evidence="3" type="ORF">F7D14_17145</name>
</gene>
<evidence type="ECO:0000313" key="4">
    <source>
        <dbReference type="Proteomes" id="UP000422569"/>
    </source>
</evidence>
<reference evidence="3 4" key="1">
    <citation type="submission" date="2019-09" db="EMBL/GenBank/DDBJ databases">
        <title>Isolation and complete genome sequencing of Methylocystis species.</title>
        <authorList>
            <person name="Rumah B.L."/>
            <person name="Stead C.E."/>
            <person name="Stevens B.C."/>
            <person name="Minton N.P."/>
            <person name="Grosse-Honebrink A."/>
            <person name="Zhang Y."/>
        </authorList>
    </citation>
    <scope>NUCLEOTIDE SEQUENCE [LARGE SCALE GENOMIC DNA]</scope>
    <source>
        <strain evidence="3 4">BRCS2</strain>
    </source>
</reference>
<sequence length="132" mass="13704">MRFGDVTPVRPPAAFKRLAALVVIALLQWSAMAAAESGGDLGGSARSQHFENCGPSHKDGAPQPSHCRHLQCCVIGGSNDERLDRAIVAVLTDLVLPLPDSGAPPPARRTHAPAGARSFLNVGSPRSPPANA</sequence>
<evidence type="ECO:0000313" key="3">
    <source>
        <dbReference type="EMBL" id="QGM99038.1"/>
    </source>
</evidence>
<keyword evidence="4" id="KW-1185">Reference proteome</keyword>
<evidence type="ECO:0000256" key="2">
    <source>
        <dbReference type="SAM" id="SignalP"/>
    </source>
</evidence>
<keyword evidence="2" id="KW-0732">Signal</keyword>
<feature type="region of interest" description="Disordered" evidence="1">
    <location>
        <begin position="98"/>
        <end position="132"/>
    </location>
</feature>
<evidence type="ECO:0008006" key="5">
    <source>
        <dbReference type="Google" id="ProtNLM"/>
    </source>
</evidence>
<dbReference type="KEGG" id="mpar:F7D14_17145"/>
<protein>
    <recommendedName>
        <fullName evidence="5">DUF2946 domain-containing protein</fullName>
    </recommendedName>
</protein>